<evidence type="ECO:0000313" key="4">
    <source>
        <dbReference type="Proteomes" id="UP000198937"/>
    </source>
</evidence>
<feature type="compositionally biased region" description="Low complexity" evidence="1">
    <location>
        <begin position="42"/>
        <end position="68"/>
    </location>
</feature>
<reference evidence="3 4" key="1">
    <citation type="submission" date="2016-06" db="EMBL/GenBank/DDBJ databases">
        <authorList>
            <person name="Kjaerup R.B."/>
            <person name="Dalgaard T.S."/>
            <person name="Juul-Madsen H.R."/>
        </authorList>
    </citation>
    <scope>NUCLEOTIDE SEQUENCE [LARGE SCALE GENOMIC DNA]</scope>
    <source>
        <strain evidence="3 4">DSM 45577</strain>
    </source>
</reference>
<sequence>MSIKRWIAGAGLVALTGALGACGADAPATDSTPAREVALTQSATPPQEATASSSAAPSEQAPSEAAPTRSVAPKDDAPKPAEAVPPVLTGKRWGTIVRVDSFEGGLSLLDGGRLTEVDGDEGRQLFAPTPLGGKKYLIKSYQRGSTSPLCWRVHNPNTNEPLSVRGATCNANDRNQQFVIDPDKRGDATVYLISNQSAYLRTSASNGLIMEELGDNPPVSYFKINDNGAAPRN</sequence>
<gene>
    <name evidence="3" type="ORF">GA0070617_4400</name>
</gene>
<feature type="region of interest" description="Disordered" evidence="1">
    <location>
        <begin position="25"/>
        <end position="86"/>
    </location>
</feature>
<dbReference type="InterPro" id="IPR035992">
    <property type="entry name" value="Ricin_B-like_lectins"/>
</dbReference>
<evidence type="ECO:0000256" key="2">
    <source>
        <dbReference type="SAM" id="SignalP"/>
    </source>
</evidence>
<dbReference type="PROSITE" id="PS51257">
    <property type="entry name" value="PROKAR_LIPOPROTEIN"/>
    <property type="match status" value="1"/>
</dbReference>
<dbReference type="STRING" id="683228.GA0070617_4400"/>
<protein>
    <recommendedName>
        <fullName evidence="5">Ricin B lectin domain-containing protein</fullName>
    </recommendedName>
</protein>
<dbReference type="EMBL" id="FMIA01000002">
    <property type="protein sequence ID" value="SCL60505.1"/>
    <property type="molecule type" value="Genomic_DNA"/>
</dbReference>
<organism evidence="3 4">
    <name type="scientific">Micromonospora yangpuensis</name>
    <dbReference type="NCBI Taxonomy" id="683228"/>
    <lineage>
        <taxon>Bacteria</taxon>
        <taxon>Bacillati</taxon>
        <taxon>Actinomycetota</taxon>
        <taxon>Actinomycetes</taxon>
        <taxon>Micromonosporales</taxon>
        <taxon>Micromonosporaceae</taxon>
        <taxon>Micromonospora</taxon>
    </lineage>
</organism>
<dbReference type="SUPFAM" id="SSF50370">
    <property type="entry name" value="Ricin B-like lectins"/>
    <property type="match status" value="1"/>
</dbReference>
<evidence type="ECO:0008006" key="5">
    <source>
        <dbReference type="Google" id="ProtNLM"/>
    </source>
</evidence>
<keyword evidence="4" id="KW-1185">Reference proteome</keyword>
<name>A0A1C6V2I3_9ACTN</name>
<dbReference type="OrthoDB" id="3386992at2"/>
<proteinExistence type="predicted"/>
<keyword evidence="2" id="KW-0732">Signal</keyword>
<dbReference type="RefSeq" id="WP_091441802.1">
    <property type="nucleotide sequence ID" value="NZ_BMMJ01000002.1"/>
</dbReference>
<feature type="signal peptide" evidence="2">
    <location>
        <begin position="1"/>
        <end position="23"/>
    </location>
</feature>
<dbReference type="Proteomes" id="UP000198937">
    <property type="component" value="Unassembled WGS sequence"/>
</dbReference>
<accession>A0A1C6V2I3</accession>
<evidence type="ECO:0000313" key="3">
    <source>
        <dbReference type="EMBL" id="SCL60505.1"/>
    </source>
</evidence>
<feature type="chain" id="PRO_5008748322" description="Ricin B lectin domain-containing protein" evidence="2">
    <location>
        <begin position="24"/>
        <end position="233"/>
    </location>
</feature>
<evidence type="ECO:0000256" key="1">
    <source>
        <dbReference type="SAM" id="MobiDB-lite"/>
    </source>
</evidence>
<dbReference type="AlphaFoldDB" id="A0A1C6V2I3"/>